<dbReference type="EC" id="2.8.1.-" evidence="11"/>
<gene>
    <name evidence="15" type="primary">MOCS3</name>
    <name evidence="14" type="ORF">CCAP1982_LOCUS22005</name>
</gene>
<keyword evidence="16" id="KW-1185">Reference proteome</keyword>
<keyword evidence="7 11" id="KW-0862">Zinc</keyword>
<dbReference type="OrthoDB" id="10261062at2759"/>
<evidence type="ECO:0000256" key="11">
    <source>
        <dbReference type="HAMAP-Rule" id="MF_03049"/>
    </source>
</evidence>
<dbReference type="SUPFAM" id="SSF69572">
    <property type="entry name" value="Activating enzymes of the ubiquitin-like proteins"/>
    <property type="match status" value="1"/>
</dbReference>
<dbReference type="GO" id="GO:0032447">
    <property type="term" value="P:protein urmylation"/>
    <property type="evidence" value="ECO:0007669"/>
    <property type="project" value="TreeGrafter"/>
</dbReference>
<reference evidence="14" key="3">
    <citation type="submission" date="2020-11" db="EMBL/GenBank/DDBJ databases">
        <authorList>
            <person name="Whitehead M."/>
        </authorList>
    </citation>
    <scope>NUCLEOTIDE SEQUENCE</scope>
    <source>
        <strain evidence="14">EGII</strain>
    </source>
</reference>
<dbReference type="EC" id="2.7.7.-" evidence="11"/>
<comment type="function">
    <text evidence="11">Plays a central role in 2-thiolation of mcm(5)S(2)U at tRNA wobble positions of cytosolic tRNA(Lys), tRNA(Glu) and tRNA(Gln). Acts by mediating the C-terminal thiocarboxylation of the sulfur carrier URM1. Its N-terminus first activates URM1 as acyl-adenylate (-COAMP), then the persulfide sulfur on the catalytic cysteine is transferred to URM1 to form thiocarboxylation (-COSH) of its C-terminus. The reaction probably involves hydrogen sulfide that is generated from the persulfide intermediate and that acts as nucleophile towards URM1. Subsequently, a transient disulfide bond is formed. Does not use thiosulfate as sulfur donor; NFS1 probably acting as a sulfur donor for thiocarboxylation reactions.</text>
</comment>
<keyword evidence="15" id="KW-0548">Nucleotidyltransferase</keyword>
<comment type="subcellular location">
    <subcellularLocation>
        <location evidence="1">Cytoplasm</location>
        <location evidence="1">Cytosol</location>
    </subcellularLocation>
</comment>
<dbReference type="Pfam" id="PF00581">
    <property type="entry name" value="Rhodanese"/>
    <property type="match status" value="1"/>
</dbReference>
<sequence length="455" mass="50461">MSTAPENQVDELATLREEIETLRQNLVDKNRQLQDLQAAQRATAAANNGANNGVPANFSTPHVNDLTKDEIERYSRQLILPGFGVTAQTKLRNSSFLIVGMGGLGCPSSQYLVAAGSGRIGLVDYDLVDRSNLHRQTLHTECTIGLPKVESAKSALLQINPNCEIITYKTLLNSGNALEIIKQYDVILDCTDNVVTRYMLNDACVLQHKPLVSGSALQFDGQLTVYHYGEICPCYRCLFPVPPPPQAVTNCGDGGVMGAITGVIGSMQALEAIKVATGVGETLAGRLLIFDGANGIFRNIKLRGRRSDCKVCSTNPMITQLIDYEFFCSMHASDDNQALQLLSPEERIDVRQYIDMRSEPHLLIDVRPPNEFEICRLPSSVNMPLKDVLDNKFVEEFQNELDDKKLPIILVCRRGNDSQIAAQHMCNKYPSHTIRDIVGGLYAWHYQIDNEFPIY</sequence>
<feature type="active site" description="Cysteine persulfide intermediate; for sulfurtransferase activity" evidence="11">
    <location>
        <position position="412"/>
    </location>
</feature>
<protein>
    <recommendedName>
        <fullName evidence="11">Adenylyltransferase and sulfurtransferase MOCS3 homolog</fullName>
    </recommendedName>
    <alternativeName>
        <fullName evidence="11">UBA4 homolog</fullName>
    </alternativeName>
    <alternativeName>
        <fullName evidence="11">Ubiquitin-like protein activator 4 homolog</fullName>
    </alternativeName>
    <domain>
        <recommendedName>
            <fullName evidence="11">Adenylyltransferase</fullName>
            <ecNumber evidence="11">2.7.7.-</ecNumber>
        </recommendedName>
    </domain>
    <domain>
        <recommendedName>
            <fullName evidence="11">Sulfurtransferase</fullName>
            <ecNumber evidence="11">2.8.1.-</ecNumber>
        </recommendedName>
    </domain>
</protein>
<reference evidence="15" key="1">
    <citation type="submission" date="2013-07" db="EMBL/GenBank/DDBJ databases">
        <authorList>
            <person name="Geib S."/>
        </authorList>
    </citation>
    <scope>NUCLEOTIDE SEQUENCE</scope>
</reference>
<proteinExistence type="evidence at transcript level"/>
<keyword evidence="2 11" id="KW-0963">Cytoplasm</keyword>
<dbReference type="InterPro" id="IPR028885">
    <property type="entry name" value="MOCS3/Uba4"/>
</dbReference>
<dbReference type="FunFam" id="3.40.50.720:FF:000033">
    <property type="entry name" value="Adenylyltransferase and sulfurtransferase MOCS3"/>
    <property type="match status" value="1"/>
</dbReference>
<dbReference type="GO" id="GO:0005524">
    <property type="term" value="F:ATP binding"/>
    <property type="evidence" value="ECO:0007669"/>
    <property type="project" value="UniProtKB-KW"/>
</dbReference>
<keyword evidence="4 11" id="KW-0819">tRNA processing</keyword>
<evidence type="ECO:0000256" key="6">
    <source>
        <dbReference type="ARBA" id="ARBA00022741"/>
    </source>
</evidence>
<dbReference type="GO" id="GO:0006777">
    <property type="term" value="P:Mo-molybdopterin cofactor biosynthetic process"/>
    <property type="evidence" value="ECO:0007669"/>
    <property type="project" value="UniProtKB-UniRule"/>
</dbReference>
<dbReference type="InterPro" id="IPR000594">
    <property type="entry name" value="ThiF_NAD_FAD-bd"/>
</dbReference>
<evidence type="ECO:0000256" key="3">
    <source>
        <dbReference type="ARBA" id="ARBA00022679"/>
    </source>
</evidence>
<keyword evidence="3 11" id="KW-0808">Transferase</keyword>
<dbReference type="UniPathway" id="UPA00988"/>
<evidence type="ECO:0000256" key="12">
    <source>
        <dbReference type="SAM" id="Coils"/>
    </source>
</evidence>
<keyword evidence="8 11" id="KW-0067">ATP-binding</keyword>
<dbReference type="EMBL" id="GAMC01004508">
    <property type="protein sequence ID" value="JAC02048.1"/>
    <property type="molecule type" value="mRNA"/>
</dbReference>
<evidence type="ECO:0000256" key="1">
    <source>
        <dbReference type="ARBA" id="ARBA00004514"/>
    </source>
</evidence>
<dbReference type="GO" id="GO:0046872">
    <property type="term" value="F:metal ion binding"/>
    <property type="evidence" value="ECO:0007669"/>
    <property type="project" value="UniProtKB-KW"/>
</dbReference>
<dbReference type="Pfam" id="PF00899">
    <property type="entry name" value="ThiF"/>
    <property type="match status" value="1"/>
</dbReference>
<dbReference type="InterPro" id="IPR036873">
    <property type="entry name" value="Rhodanese-like_dom_sf"/>
</dbReference>
<evidence type="ECO:0000256" key="7">
    <source>
        <dbReference type="ARBA" id="ARBA00022833"/>
    </source>
</evidence>
<dbReference type="PANTHER" id="PTHR10953:SF102">
    <property type="entry name" value="ADENYLYLTRANSFERASE AND SULFURTRANSFERASE MOCS3"/>
    <property type="match status" value="1"/>
</dbReference>
<dbReference type="PANTHER" id="PTHR10953">
    <property type="entry name" value="UBIQUITIN-ACTIVATING ENZYME E1"/>
    <property type="match status" value="1"/>
</dbReference>
<feature type="binding site" evidence="11">
    <location>
        <position position="312"/>
    </location>
    <ligand>
        <name>Zn(2+)</name>
        <dbReference type="ChEBI" id="CHEBI:29105"/>
    </ligand>
</feature>
<evidence type="ECO:0000259" key="13">
    <source>
        <dbReference type="PROSITE" id="PS50206"/>
    </source>
</evidence>
<dbReference type="InterPro" id="IPR035985">
    <property type="entry name" value="Ubiquitin-activating_enz"/>
</dbReference>
<dbReference type="GO" id="GO:0070566">
    <property type="term" value="F:adenylyltransferase activity"/>
    <property type="evidence" value="ECO:0007669"/>
    <property type="project" value="InterPro"/>
</dbReference>
<evidence type="ECO:0000256" key="2">
    <source>
        <dbReference type="ARBA" id="ARBA00022490"/>
    </source>
</evidence>
<keyword evidence="9 11" id="KW-0501">Molybdenum cofactor biosynthesis</keyword>
<dbReference type="InterPro" id="IPR001763">
    <property type="entry name" value="Rhodanese-like_dom"/>
</dbReference>
<feature type="binding site" evidence="11">
    <location>
        <position position="124"/>
    </location>
    <ligand>
        <name>ATP</name>
        <dbReference type="ChEBI" id="CHEBI:30616"/>
    </ligand>
</feature>
<feature type="binding site" evidence="11">
    <location>
        <begin position="192"/>
        <end position="193"/>
    </location>
    <ligand>
        <name>ATP</name>
        <dbReference type="ChEBI" id="CHEBI:30616"/>
    </ligand>
</feature>
<dbReference type="GO" id="GO:0042292">
    <property type="term" value="F:URM1 activating enzyme activity"/>
    <property type="evidence" value="ECO:0007669"/>
    <property type="project" value="TreeGrafter"/>
</dbReference>
<comment type="pathway">
    <text evidence="11">tRNA modification; 5-methoxycarbonylmethyl-2-thiouridine-tRNA biosynthesis.</text>
</comment>
<keyword evidence="10 11" id="KW-0511">Multifunctional enzyme</keyword>
<evidence type="ECO:0000256" key="9">
    <source>
        <dbReference type="ARBA" id="ARBA00023150"/>
    </source>
</evidence>
<dbReference type="GO" id="GO:0005829">
    <property type="term" value="C:cytosol"/>
    <property type="evidence" value="ECO:0007669"/>
    <property type="project" value="UniProtKB-SubCell"/>
</dbReference>
<keyword evidence="6 11" id="KW-0547">Nucleotide-binding</keyword>
<dbReference type="SMART" id="SM00450">
    <property type="entry name" value="RHOD"/>
    <property type="match status" value="1"/>
</dbReference>
<accession>W8BSC1</accession>
<feature type="coiled-coil region" evidence="12">
    <location>
        <begin position="12"/>
        <end position="39"/>
    </location>
</feature>
<dbReference type="GO" id="GO:0004792">
    <property type="term" value="F:thiosulfate-cyanide sulfurtransferase activity"/>
    <property type="evidence" value="ECO:0007669"/>
    <property type="project" value="TreeGrafter"/>
</dbReference>
<feature type="binding site" evidence="11">
    <location>
        <position position="148"/>
    </location>
    <ligand>
        <name>ATP</name>
        <dbReference type="ChEBI" id="CHEBI:30616"/>
    </ligand>
</feature>
<comment type="cofactor">
    <cofactor evidence="11">
        <name>Zn(2+)</name>
        <dbReference type="ChEBI" id="CHEBI:29105"/>
    </cofactor>
    <text evidence="11">Binds 1 zinc ion per subunit.</text>
</comment>
<dbReference type="CDD" id="cd00757">
    <property type="entry name" value="ThiF_MoeB_HesA_family"/>
    <property type="match status" value="1"/>
</dbReference>
<dbReference type="FunFam" id="3.40.250.10:FF:000014">
    <property type="entry name" value="Adenylyltransferase and sulfurtransferase MOCS3"/>
    <property type="match status" value="1"/>
</dbReference>
<comment type="similarity">
    <text evidence="11">In the N-terminal section; belongs to the HesA/MoeB/ThiF family. UBA4 subfamily.</text>
</comment>
<dbReference type="EMBL" id="CAJHJT010000056">
    <property type="protein sequence ID" value="CAD7013998.1"/>
    <property type="molecule type" value="Genomic_DNA"/>
</dbReference>
<evidence type="ECO:0000313" key="15">
    <source>
        <dbReference type="EMBL" id="JAC02048.1"/>
    </source>
</evidence>
<feature type="domain" description="Rhodanese" evidence="13">
    <location>
        <begin position="357"/>
        <end position="453"/>
    </location>
</feature>
<name>W8BSC1_CERCA</name>
<feature type="binding site" evidence="11">
    <location>
        <position position="234"/>
    </location>
    <ligand>
        <name>Zn(2+)</name>
        <dbReference type="ChEBI" id="CHEBI:29105"/>
    </ligand>
</feature>
<dbReference type="InterPro" id="IPR045886">
    <property type="entry name" value="ThiF/MoeB/HesA"/>
</dbReference>
<dbReference type="HAMAP" id="MF_03049">
    <property type="entry name" value="MOCS3_Uba4"/>
    <property type="match status" value="1"/>
</dbReference>
<evidence type="ECO:0000256" key="8">
    <source>
        <dbReference type="ARBA" id="ARBA00022840"/>
    </source>
</evidence>
<feature type="active site" description="Glycyl thioester intermediate; for adenylyltransferase activity" evidence="11">
    <location>
        <position position="251"/>
    </location>
</feature>
<evidence type="ECO:0000256" key="10">
    <source>
        <dbReference type="ARBA" id="ARBA00023268"/>
    </source>
</evidence>
<organism evidence="15">
    <name type="scientific">Ceratitis capitata</name>
    <name type="common">Mediterranean fruit fly</name>
    <name type="synonym">Tephritis capitata</name>
    <dbReference type="NCBI Taxonomy" id="7213"/>
    <lineage>
        <taxon>Eukaryota</taxon>
        <taxon>Metazoa</taxon>
        <taxon>Ecdysozoa</taxon>
        <taxon>Arthropoda</taxon>
        <taxon>Hexapoda</taxon>
        <taxon>Insecta</taxon>
        <taxon>Pterygota</taxon>
        <taxon>Neoptera</taxon>
        <taxon>Endopterygota</taxon>
        <taxon>Diptera</taxon>
        <taxon>Brachycera</taxon>
        <taxon>Muscomorpha</taxon>
        <taxon>Tephritoidea</taxon>
        <taxon>Tephritidae</taxon>
        <taxon>Ceratitis</taxon>
        <taxon>Ceratitis</taxon>
    </lineage>
</organism>
<keyword evidence="12" id="KW-0175">Coiled coil</keyword>
<dbReference type="GO" id="GO:0002143">
    <property type="term" value="P:tRNA wobble position uridine thiolation"/>
    <property type="evidence" value="ECO:0007669"/>
    <property type="project" value="InterPro"/>
</dbReference>
<feature type="binding site" evidence="11">
    <location>
        <position position="103"/>
    </location>
    <ligand>
        <name>ATP</name>
        <dbReference type="ChEBI" id="CHEBI:30616"/>
    </ligand>
</feature>
<keyword evidence="5 11" id="KW-0479">Metal-binding</keyword>
<dbReference type="Gene3D" id="3.40.50.720">
    <property type="entry name" value="NAD(P)-binding Rossmann-like Domain"/>
    <property type="match status" value="1"/>
</dbReference>
<evidence type="ECO:0000256" key="5">
    <source>
        <dbReference type="ARBA" id="ARBA00022723"/>
    </source>
</evidence>
<evidence type="ECO:0000313" key="16">
    <source>
        <dbReference type="Proteomes" id="UP000606786"/>
    </source>
</evidence>
<evidence type="ECO:0000256" key="4">
    <source>
        <dbReference type="ARBA" id="ARBA00022694"/>
    </source>
</evidence>
<dbReference type="NCBIfam" id="NF004281">
    <property type="entry name" value="PRK05690.1"/>
    <property type="match status" value="1"/>
</dbReference>
<feature type="binding site" evidence="11">
    <location>
        <position position="237"/>
    </location>
    <ligand>
        <name>Zn(2+)</name>
        <dbReference type="ChEBI" id="CHEBI:29105"/>
    </ligand>
</feature>
<dbReference type="Proteomes" id="UP000606786">
    <property type="component" value="Unassembled WGS sequence"/>
</dbReference>
<dbReference type="PROSITE" id="PS50206">
    <property type="entry name" value="RHODANESE_3"/>
    <property type="match status" value="1"/>
</dbReference>
<feature type="binding site" evidence="11">
    <location>
        <begin position="131"/>
        <end position="135"/>
    </location>
    <ligand>
        <name>ATP</name>
        <dbReference type="ChEBI" id="CHEBI:30616"/>
    </ligand>
</feature>
<reference evidence="15" key="2">
    <citation type="journal article" date="2014" name="BMC Genomics">
        <title>A genomic perspective to assessing quality of mass-reared SIT flies used in Mediterranean fruit fly (Ceratitis capitata) eradication in California.</title>
        <authorList>
            <person name="Calla B."/>
            <person name="Hall B."/>
            <person name="Hou S."/>
            <person name="Geib S.M."/>
        </authorList>
    </citation>
    <scope>NUCLEOTIDE SEQUENCE</scope>
</reference>
<feature type="binding site" evidence="11">
    <location>
        <position position="309"/>
    </location>
    <ligand>
        <name>Zn(2+)</name>
        <dbReference type="ChEBI" id="CHEBI:29105"/>
    </ligand>
</feature>
<dbReference type="AlphaFoldDB" id="W8BSC1"/>
<dbReference type="Gene3D" id="3.40.250.10">
    <property type="entry name" value="Rhodanese-like domain"/>
    <property type="match status" value="1"/>
</dbReference>
<evidence type="ECO:0000313" key="14">
    <source>
        <dbReference type="EMBL" id="CAD7013998.1"/>
    </source>
</evidence>